<dbReference type="InterPro" id="IPR000757">
    <property type="entry name" value="Beta-glucanase-like"/>
</dbReference>
<protein>
    <submittedName>
        <fullName evidence="5">Glycoside hydrolase family 16 protein</fullName>
    </submittedName>
</protein>
<keyword evidence="3" id="KW-0732">Signal</keyword>
<reference evidence="5 6" key="1">
    <citation type="submission" date="2023-09" db="EMBL/GenBank/DDBJ databases">
        <title>Thalassobella suaedae gen. nov., sp. nov., a marine bacterium of the family Flavobacteriaceae isolated from a halophyte Suaeda japonica.</title>
        <authorList>
            <person name="Lee S.Y."/>
            <person name="Hwang C.Y."/>
        </authorList>
    </citation>
    <scope>NUCLEOTIDE SEQUENCE [LARGE SCALE GENOMIC DNA]</scope>
    <source>
        <strain evidence="5 6">HL-DH10</strain>
    </source>
</reference>
<evidence type="ECO:0000313" key="5">
    <source>
        <dbReference type="EMBL" id="WNH14017.1"/>
    </source>
</evidence>
<evidence type="ECO:0000313" key="6">
    <source>
        <dbReference type="Proteomes" id="UP001303407"/>
    </source>
</evidence>
<proteinExistence type="inferred from homology"/>
<organism evidence="5 6">
    <name type="scientific">Thalassobellus suaedae</name>
    <dbReference type="NCBI Taxonomy" id="3074124"/>
    <lineage>
        <taxon>Bacteria</taxon>
        <taxon>Pseudomonadati</taxon>
        <taxon>Bacteroidota</taxon>
        <taxon>Flavobacteriia</taxon>
        <taxon>Flavobacteriales</taxon>
        <taxon>Flavobacteriaceae</taxon>
        <taxon>Thalassobellus</taxon>
    </lineage>
</organism>
<dbReference type="PROSITE" id="PS51257">
    <property type="entry name" value="PROKAR_LIPOPROTEIN"/>
    <property type="match status" value="1"/>
</dbReference>
<dbReference type="EMBL" id="CP134536">
    <property type="protein sequence ID" value="WNH14017.1"/>
    <property type="molecule type" value="Genomic_DNA"/>
</dbReference>
<feature type="chain" id="PRO_5045190959" evidence="3">
    <location>
        <begin position="34"/>
        <end position="312"/>
    </location>
</feature>
<evidence type="ECO:0000259" key="4">
    <source>
        <dbReference type="PROSITE" id="PS51762"/>
    </source>
</evidence>
<sequence length="312" mass="34989">MNQINKFNMKGYHLNLKTVLVLSILCFFIFSCSTDETQTVAKFKVLVMADEFDAEGAPNTEIWGYDTGTGVNGWGNNELQYYTKRTENVKVENGVLLLTALKEDFNGASYTSARLSTKDLFEQAYGRFEARIKVTGGSGLWPAFWLLGADCETEVDDNPETLKWPICGEIDIMEYRRQEPTKVSGSVHGPGYSGETNPQGQITKSYDLGNDRLDAGFHIYGIEWGPEYINYYIDDVLYNQITPSDIEVTPSDVIYELEDGTDVTGNWVFNKPFYIIINLAVGGAFPGAPDSDETFPQSMLVDYVRVYKSSNN</sequence>
<feature type="domain" description="GH16" evidence="4">
    <location>
        <begin position="52"/>
        <end position="312"/>
    </location>
</feature>
<evidence type="ECO:0000256" key="2">
    <source>
        <dbReference type="SAM" id="MobiDB-lite"/>
    </source>
</evidence>
<dbReference type="Pfam" id="PF00722">
    <property type="entry name" value="Glyco_hydro_16"/>
    <property type="match status" value="1"/>
</dbReference>
<dbReference type="InterPro" id="IPR013320">
    <property type="entry name" value="ConA-like_dom_sf"/>
</dbReference>
<dbReference type="CDD" id="cd08023">
    <property type="entry name" value="GH16_laminarinase_like"/>
    <property type="match status" value="1"/>
</dbReference>
<feature type="signal peptide" evidence="3">
    <location>
        <begin position="1"/>
        <end position="33"/>
    </location>
</feature>
<accession>A0ABY9Y7G1</accession>
<evidence type="ECO:0000256" key="3">
    <source>
        <dbReference type="SAM" id="SignalP"/>
    </source>
</evidence>
<keyword evidence="6" id="KW-1185">Reference proteome</keyword>
<dbReference type="GO" id="GO:0016787">
    <property type="term" value="F:hydrolase activity"/>
    <property type="evidence" value="ECO:0007669"/>
    <property type="project" value="UniProtKB-KW"/>
</dbReference>
<dbReference type="SUPFAM" id="SSF49899">
    <property type="entry name" value="Concanavalin A-like lectins/glucanases"/>
    <property type="match status" value="1"/>
</dbReference>
<evidence type="ECO:0000256" key="1">
    <source>
        <dbReference type="ARBA" id="ARBA00006865"/>
    </source>
</evidence>
<gene>
    <name evidence="5" type="ORF">RHP49_07120</name>
</gene>
<name>A0ABY9Y7G1_9FLAO</name>
<keyword evidence="5" id="KW-0378">Hydrolase</keyword>
<dbReference type="PANTHER" id="PTHR10963:SF55">
    <property type="entry name" value="GLYCOSIDE HYDROLASE FAMILY 16 PROTEIN"/>
    <property type="match status" value="1"/>
</dbReference>
<feature type="region of interest" description="Disordered" evidence="2">
    <location>
        <begin position="182"/>
        <end position="201"/>
    </location>
</feature>
<dbReference type="PANTHER" id="PTHR10963">
    <property type="entry name" value="GLYCOSYL HYDROLASE-RELATED"/>
    <property type="match status" value="1"/>
</dbReference>
<dbReference type="InterPro" id="IPR050546">
    <property type="entry name" value="Glycosyl_Hydrlase_16"/>
</dbReference>
<dbReference type="PROSITE" id="PS51762">
    <property type="entry name" value="GH16_2"/>
    <property type="match status" value="1"/>
</dbReference>
<comment type="similarity">
    <text evidence="1">Belongs to the glycosyl hydrolase 16 family.</text>
</comment>
<dbReference type="Proteomes" id="UP001303407">
    <property type="component" value="Chromosome"/>
</dbReference>
<dbReference type="Gene3D" id="2.60.120.200">
    <property type="match status" value="1"/>
</dbReference>
<dbReference type="RefSeq" id="WP_415864011.1">
    <property type="nucleotide sequence ID" value="NZ_CP134536.1"/>
</dbReference>